<evidence type="ECO:0000313" key="2">
    <source>
        <dbReference type="Proteomes" id="UP000289738"/>
    </source>
</evidence>
<dbReference type="InterPro" id="IPR036047">
    <property type="entry name" value="F-box-like_dom_sf"/>
</dbReference>
<gene>
    <name evidence="1" type="ORF">Ahy_B03g064278</name>
</gene>
<dbReference type="SUPFAM" id="SSF81383">
    <property type="entry name" value="F-box domain"/>
    <property type="match status" value="1"/>
</dbReference>
<evidence type="ECO:0008006" key="3">
    <source>
        <dbReference type="Google" id="ProtNLM"/>
    </source>
</evidence>
<sequence>MSDITPRRVTIPQLNEDLLWKIFVRCDAKTVGRSRTTSKEWRFKLSTALFVKQHFKQNKNRDRSVIIEVGYPPSDESCRWFLKAMLDGGQQMNMNVPIPINRFGFYSLIGLDNGNVCIRFSQGGLSARLMIWNLLTRRMMFVSDQASKHCRHAVSLYAFGYLVDGIEYRIIHVYKCAYSTKQMSWTLYNSFEADCNRSGKFNTEVQKLGPKHVVNNIIVYWIGWGGDDFMKPKLIFTFSLQQRLFYEGKVPDKVKSAYHSFTLFKDGIGFISYKNTDFSREIVVWGINRDSDNKLYWDKMIRISGVGIPYNPTLFVGKDIISVLDSSCYFGSANDSEITEVILSRLKYRGRLWEHLFQHNWHETVYVKTVTMHCQGLYLV</sequence>
<dbReference type="EMBL" id="SDMP01000013">
    <property type="protein sequence ID" value="RYR19495.1"/>
    <property type="molecule type" value="Genomic_DNA"/>
</dbReference>
<dbReference type="PANTHER" id="PTHR31672">
    <property type="entry name" value="BNACNNG10540D PROTEIN"/>
    <property type="match status" value="1"/>
</dbReference>
<protein>
    <recommendedName>
        <fullName evidence="3">F-box associated domain-containing protein</fullName>
    </recommendedName>
</protein>
<evidence type="ECO:0000313" key="1">
    <source>
        <dbReference type="EMBL" id="RYR19495.1"/>
    </source>
</evidence>
<organism evidence="1 2">
    <name type="scientific">Arachis hypogaea</name>
    <name type="common">Peanut</name>
    <dbReference type="NCBI Taxonomy" id="3818"/>
    <lineage>
        <taxon>Eukaryota</taxon>
        <taxon>Viridiplantae</taxon>
        <taxon>Streptophyta</taxon>
        <taxon>Embryophyta</taxon>
        <taxon>Tracheophyta</taxon>
        <taxon>Spermatophyta</taxon>
        <taxon>Magnoliopsida</taxon>
        <taxon>eudicotyledons</taxon>
        <taxon>Gunneridae</taxon>
        <taxon>Pentapetalae</taxon>
        <taxon>rosids</taxon>
        <taxon>fabids</taxon>
        <taxon>Fabales</taxon>
        <taxon>Fabaceae</taxon>
        <taxon>Papilionoideae</taxon>
        <taxon>50 kb inversion clade</taxon>
        <taxon>dalbergioids sensu lato</taxon>
        <taxon>Dalbergieae</taxon>
        <taxon>Pterocarpus clade</taxon>
        <taxon>Arachis</taxon>
    </lineage>
</organism>
<dbReference type="Proteomes" id="UP000289738">
    <property type="component" value="Chromosome B03"/>
</dbReference>
<proteinExistence type="predicted"/>
<dbReference type="PANTHER" id="PTHR31672:SF13">
    <property type="entry name" value="F-BOX PROTEIN CPR30-LIKE"/>
    <property type="match status" value="1"/>
</dbReference>
<keyword evidence="2" id="KW-1185">Reference proteome</keyword>
<dbReference type="InterPro" id="IPR050796">
    <property type="entry name" value="SCF_F-box_component"/>
</dbReference>
<accession>A0A444ZZA1</accession>
<name>A0A444ZZA1_ARAHY</name>
<comment type="caution">
    <text evidence="1">The sequence shown here is derived from an EMBL/GenBank/DDBJ whole genome shotgun (WGS) entry which is preliminary data.</text>
</comment>
<reference evidence="1 2" key="1">
    <citation type="submission" date="2019-01" db="EMBL/GenBank/DDBJ databases">
        <title>Sequencing of cultivated peanut Arachis hypogaea provides insights into genome evolution and oil improvement.</title>
        <authorList>
            <person name="Chen X."/>
        </authorList>
    </citation>
    <scope>NUCLEOTIDE SEQUENCE [LARGE SCALE GENOMIC DNA]</scope>
    <source>
        <strain evidence="2">cv. Fuhuasheng</strain>
        <tissue evidence="1">Leaves</tissue>
    </source>
</reference>
<dbReference type="AlphaFoldDB" id="A0A444ZZA1"/>